<proteinExistence type="predicted"/>
<dbReference type="InterPro" id="IPR012660">
    <property type="entry name" value="YiiD_C"/>
</dbReference>
<dbReference type="SUPFAM" id="SSF54637">
    <property type="entry name" value="Thioesterase/thiol ester dehydrase-isomerase"/>
    <property type="match status" value="1"/>
</dbReference>
<dbReference type="AlphaFoldDB" id="A0A1L3GRH5"/>
<sequence length="145" mass="16287">MYQQALRELNERFIRQIPLTDHMGLEISSWDGSALRMDAPLKPNRNDKGTGFAGSIASLATFAGWALITLAVEERCGAAEVAVYRSEISYRRPIDGDFYALCQLPKEVELTGFWQTLKQTGKSRLELAVTVFQDGEERVRFQGPT</sequence>
<gene>
    <name evidence="2" type="ORF">A7E78_12235</name>
</gene>
<keyword evidence="3" id="KW-1185">Reference proteome</keyword>
<dbReference type="InterPro" id="IPR029069">
    <property type="entry name" value="HotDog_dom_sf"/>
</dbReference>
<evidence type="ECO:0000259" key="1">
    <source>
        <dbReference type="Pfam" id="PF09500"/>
    </source>
</evidence>
<dbReference type="NCBIfam" id="TIGR02447">
    <property type="entry name" value="yiiD_Cterm"/>
    <property type="match status" value="1"/>
</dbReference>
<evidence type="ECO:0000313" key="3">
    <source>
        <dbReference type="Proteomes" id="UP000182517"/>
    </source>
</evidence>
<accession>A0A1L3GRH5</accession>
<dbReference type="Proteomes" id="UP000182517">
    <property type="component" value="Chromosome"/>
</dbReference>
<feature type="domain" description="Thioesterase putative" evidence="1">
    <location>
        <begin position="7"/>
        <end position="143"/>
    </location>
</feature>
<organism evidence="2 3">
    <name type="scientific">Syntrophotalea acetylenivorans</name>
    <dbReference type="NCBI Taxonomy" id="1842532"/>
    <lineage>
        <taxon>Bacteria</taxon>
        <taxon>Pseudomonadati</taxon>
        <taxon>Thermodesulfobacteriota</taxon>
        <taxon>Desulfuromonadia</taxon>
        <taxon>Desulfuromonadales</taxon>
        <taxon>Syntrophotaleaceae</taxon>
        <taxon>Syntrophotalea</taxon>
    </lineage>
</organism>
<dbReference type="STRING" id="1842532.A7E78_12235"/>
<dbReference type="EMBL" id="CP015519">
    <property type="protein sequence ID" value="APG28542.1"/>
    <property type="molecule type" value="Genomic_DNA"/>
</dbReference>
<dbReference type="KEGG" id="pef:A7E78_12235"/>
<dbReference type="Pfam" id="PF09500">
    <property type="entry name" value="YiiD_C"/>
    <property type="match status" value="1"/>
</dbReference>
<dbReference type="OrthoDB" id="5344088at2"/>
<dbReference type="RefSeq" id="WP_072284569.1">
    <property type="nucleotide sequence ID" value="NZ_CP015519.1"/>
</dbReference>
<evidence type="ECO:0000313" key="2">
    <source>
        <dbReference type="EMBL" id="APG28542.1"/>
    </source>
</evidence>
<dbReference type="Gene3D" id="3.10.129.10">
    <property type="entry name" value="Hotdog Thioesterase"/>
    <property type="match status" value="1"/>
</dbReference>
<reference evidence="2 3" key="1">
    <citation type="journal article" date="2017" name="Genome Announc.">
        <title>Complete Genome Sequences of Two Acetylene-Fermenting Pelobacter acetylenicus Strains.</title>
        <authorList>
            <person name="Sutton J.M."/>
            <person name="Baesman S.M."/>
            <person name="Fierst J.L."/>
            <person name="Poret-Peterson A.T."/>
            <person name="Oremland R.S."/>
            <person name="Dunlap D.S."/>
            <person name="Akob D.M."/>
        </authorList>
    </citation>
    <scope>NUCLEOTIDE SEQUENCE [LARGE SCALE GENOMIC DNA]</scope>
    <source>
        <strain evidence="2 3">SFB93</strain>
    </source>
</reference>
<protein>
    <recommendedName>
        <fullName evidence="1">Thioesterase putative domain-containing protein</fullName>
    </recommendedName>
</protein>
<name>A0A1L3GRH5_9BACT</name>